<accession>A0AC61DC57</accession>
<name>A0AC61DC57_9FIRM</name>
<comment type="caution">
    <text evidence="1">The sequence shown here is derived from an EMBL/GenBank/DDBJ whole genome shotgun (WGS) entry which is preliminary data.</text>
</comment>
<proteinExistence type="predicted"/>
<sequence length="274" mass="30033">MKKSDFQMKIAITLLSFIILSGLLAPWLAPYDPNEIHMAVRLQGPSKEYLFGTDALGRDMLSRILYGGRASILLALIATTLSMTLGMIIGVCAGYFTGVCDIVLTVVTQIFQGIPGTCLMIAIAGILGPGMNHLLLALVVTSWAGFSRIVRTETLRIREQPYMEGLRALGAGTSTLLLKHLIPNMLPNVVVLFTTRVGRSVLSIASLSYLGLGLQPPHPDWSVMISDARLHYRSAPHLIIVPGLCMFTLLFAINLLGDALRDRMDVREEEVKEW</sequence>
<dbReference type="Proteomes" id="UP000224460">
    <property type="component" value="Unassembled WGS sequence"/>
</dbReference>
<protein>
    <submittedName>
        <fullName evidence="1">GNAT family acetyltransferase</fullName>
    </submittedName>
</protein>
<dbReference type="EMBL" id="PEDL01000011">
    <property type="protein sequence ID" value="PHV70346.1"/>
    <property type="molecule type" value="Genomic_DNA"/>
</dbReference>
<evidence type="ECO:0000313" key="2">
    <source>
        <dbReference type="Proteomes" id="UP000224460"/>
    </source>
</evidence>
<reference evidence="1" key="1">
    <citation type="submission" date="2017-10" db="EMBL/GenBank/DDBJ databases">
        <title>Genome sequence of cellulolytic Lachnospiraceae bacterium XHS1971 isolated from hotspring sediment.</title>
        <authorList>
            <person name="Vasudevan G."/>
            <person name="Joshi A.J."/>
            <person name="Hivarkar S."/>
            <person name="Lanjekar V.B."/>
            <person name="Dhakephalkar P.K."/>
            <person name="Dagar S."/>
        </authorList>
    </citation>
    <scope>NUCLEOTIDE SEQUENCE</scope>
    <source>
        <strain evidence="1">XHS1971</strain>
    </source>
</reference>
<gene>
    <name evidence="1" type="ORF">CS063_10670</name>
</gene>
<keyword evidence="2" id="KW-1185">Reference proteome</keyword>
<organism evidence="1 2">
    <name type="scientific">Sporanaerobium hydrogeniformans</name>
    <dbReference type="NCBI Taxonomy" id="3072179"/>
    <lineage>
        <taxon>Bacteria</taxon>
        <taxon>Bacillati</taxon>
        <taxon>Bacillota</taxon>
        <taxon>Clostridia</taxon>
        <taxon>Lachnospirales</taxon>
        <taxon>Lachnospiraceae</taxon>
        <taxon>Sporanaerobium</taxon>
    </lineage>
</organism>
<evidence type="ECO:0000313" key="1">
    <source>
        <dbReference type="EMBL" id="PHV70346.1"/>
    </source>
</evidence>